<organism evidence="8 9">
    <name type="scientific">Roseibium alexandrii (strain DSM 17067 / NCIMB 14079 / DFL-11)</name>
    <name type="common">Labrenzia alexandrii</name>
    <dbReference type="NCBI Taxonomy" id="244592"/>
    <lineage>
        <taxon>Bacteria</taxon>
        <taxon>Pseudomonadati</taxon>
        <taxon>Pseudomonadota</taxon>
        <taxon>Alphaproteobacteria</taxon>
        <taxon>Hyphomicrobiales</taxon>
        <taxon>Stappiaceae</taxon>
        <taxon>Roseibium</taxon>
    </lineage>
</organism>
<evidence type="ECO:0000259" key="6">
    <source>
        <dbReference type="PROSITE" id="PS51898"/>
    </source>
</evidence>
<dbReference type="PANTHER" id="PTHR30629:SF2">
    <property type="entry name" value="PROPHAGE INTEGRASE INTS-RELATED"/>
    <property type="match status" value="1"/>
</dbReference>
<name>A0A5E8GWD2_ROSAD</name>
<dbReference type="InterPro" id="IPR010998">
    <property type="entry name" value="Integrase_recombinase_N"/>
</dbReference>
<evidence type="ECO:0000256" key="4">
    <source>
        <dbReference type="ARBA" id="ARBA00023172"/>
    </source>
</evidence>
<dbReference type="GO" id="GO:0015074">
    <property type="term" value="P:DNA integration"/>
    <property type="evidence" value="ECO:0007669"/>
    <property type="project" value="UniProtKB-KW"/>
</dbReference>
<dbReference type="CDD" id="cd00801">
    <property type="entry name" value="INT_P4_C"/>
    <property type="match status" value="1"/>
</dbReference>
<dbReference type="Gene3D" id="1.10.150.130">
    <property type="match status" value="1"/>
</dbReference>
<evidence type="ECO:0000313" key="9">
    <source>
        <dbReference type="Proteomes" id="UP000004703"/>
    </source>
</evidence>
<evidence type="ECO:0000313" key="8">
    <source>
        <dbReference type="EMBL" id="EEE43887.2"/>
    </source>
</evidence>
<dbReference type="InterPro" id="IPR002104">
    <property type="entry name" value="Integrase_catalytic"/>
</dbReference>
<evidence type="ECO:0000259" key="7">
    <source>
        <dbReference type="PROSITE" id="PS51900"/>
    </source>
</evidence>
<reference evidence="8 9" key="1">
    <citation type="submission" date="2008-01" db="EMBL/GenBank/DDBJ databases">
        <authorList>
            <person name="Wagner-Dobler I."/>
            <person name="Ferriera S."/>
            <person name="Johnson J."/>
            <person name="Kravitz S."/>
            <person name="Beeson K."/>
            <person name="Sutton G."/>
            <person name="Rogers Y.-H."/>
            <person name="Friedman R."/>
            <person name="Frazier M."/>
            <person name="Venter J.C."/>
        </authorList>
    </citation>
    <scope>NUCLEOTIDE SEQUENCE [LARGE SCALE GENOMIC DNA]</scope>
    <source>
        <strain evidence="9">DSM 17067 / NCIMB 14079 / DFL-11</strain>
    </source>
</reference>
<dbReference type="PROSITE" id="PS51898">
    <property type="entry name" value="TYR_RECOMBINASE"/>
    <property type="match status" value="1"/>
</dbReference>
<gene>
    <name evidence="8" type="ORF">SADFL11_1173</name>
</gene>
<dbReference type="InterPro" id="IPR011010">
    <property type="entry name" value="DNA_brk_join_enz"/>
</dbReference>
<dbReference type="InterPro" id="IPR050808">
    <property type="entry name" value="Phage_Integrase"/>
</dbReference>
<dbReference type="Pfam" id="PF22022">
    <property type="entry name" value="Phage_int_M"/>
    <property type="match status" value="1"/>
</dbReference>
<dbReference type="EMBL" id="ACCU02000004">
    <property type="protein sequence ID" value="EEE43887.2"/>
    <property type="molecule type" value="Genomic_DNA"/>
</dbReference>
<comment type="similarity">
    <text evidence="1">Belongs to the 'phage' integrase family.</text>
</comment>
<dbReference type="SUPFAM" id="SSF56349">
    <property type="entry name" value="DNA breaking-rejoining enzymes"/>
    <property type="match status" value="1"/>
</dbReference>
<dbReference type="InterPro" id="IPR025166">
    <property type="entry name" value="Integrase_DNA_bind_dom"/>
</dbReference>
<dbReference type="InterPro" id="IPR038488">
    <property type="entry name" value="Integrase_DNA-bd_sf"/>
</dbReference>
<dbReference type="InterPro" id="IPR053876">
    <property type="entry name" value="Phage_int_M"/>
</dbReference>
<keyword evidence="4" id="KW-0233">DNA recombination</keyword>
<keyword evidence="3 5" id="KW-0238">DNA-binding</keyword>
<evidence type="ECO:0000256" key="2">
    <source>
        <dbReference type="ARBA" id="ARBA00022908"/>
    </source>
</evidence>
<keyword evidence="2" id="KW-0229">DNA integration</keyword>
<dbReference type="Pfam" id="PF00589">
    <property type="entry name" value="Phage_integrase"/>
    <property type="match status" value="1"/>
</dbReference>
<feature type="domain" description="Tyr recombinase" evidence="6">
    <location>
        <begin position="221"/>
        <end position="408"/>
    </location>
</feature>
<evidence type="ECO:0000256" key="3">
    <source>
        <dbReference type="ARBA" id="ARBA00023125"/>
    </source>
</evidence>
<dbReference type="AlphaFoldDB" id="A0A5E8GWD2"/>
<dbReference type="Gene3D" id="1.10.443.10">
    <property type="entry name" value="Intergrase catalytic core"/>
    <property type="match status" value="1"/>
</dbReference>
<sequence>MPKAARELTPLEVKRLKNSGRGGNELHFVGGVSGLAIQLLSSGGKTWILRTTVGYKRRDIGLGGYPDVSLAQARERARETKELIRQGVDPIEHRKSLQSQLVASQMRGLSFSDAVDRYLSVKSAELRNEKHKEQWASTLQTYALPHLGKMLVDNITTQDILLVLQPIWTDKTETASRLRGRIEAVLSWSTVSGHRTGENPARWAGNLKELLPSPSKIAKSGNWPAIALVEADSWFEGLRLRDGTAARALEFLALCASRSGEVRKATWSEIDHKQKTWVIPGERMKVGKDHRVPLSATALALLDALPKREDSPFIFPAPRGGPLSDMALSAVMRRMHSVELDNGRPGWRDPRNGHPAVPHGLRSTFRDWAAESGFARDMAEIALSHSVGSEVERAYRRSDLIERRRGMMSAWAEFLRGATASNIVHWEMRG</sequence>
<dbReference type="InterPro" id="IPR013762">
    <property type="entry name" value="Integrase-like_cat_sf"/>
</dbReference>
<dbReference type="Gene3D" id="3.30.160.390">
    <property type="entry name" value="Integrase, DNA-binding domain"/>
    <property type="match status" value="1"/>
</dbReference>
<proteinExistence type="inferred from homology"/>
<dbReference type="PANTHER" id="PTHR30629">
    <property type="entry name" value="PROPHAGE INTEGRASE"/>
    <property type="match status" value="1"/>
</dbReference>
<accession>A0A5E8GWD2</accession>
<protein>
    <submittedName>
        <fullName evidence="8">Integrase</fullName>
    </submittedName>
</protein>
<dbReference type="GO" id="GO:0006310">
    <property type="term" value="P:DNA recombination"/>
    <property type="evidence" value="ECO:0007669"/>
    <property type="project" value="UniProtKB-KW"/>
</dbReference>
<dbReference type="Pfam" id="PF13356">
    <property type="entry name" value="Arm-DNA-bind_3"/>
    <property type="match status" value="1"/>
</dbReference>
<dbReference type="GO" id="GO:0003677">
    <property type="term" value="F:DNA binding"/>
    <property type="evidence" value="ECO:0007669"/>
    <property type="project" value="UniProtKB-UniRule"/>
</dbReference>
<evidence type="ECO:0000256" key="5">
    <source>
        <dbReference type="PROSITE-ProRule" id="PRU01248"/>
    </source>
</evidence>
<comment type="caution">
    <text evidence="8">The sequence shown here is derived from an EMBL/GenBank/DDBJ whole genome shotgun (WGS) entry which is preliminary data.</text>
</comment>
<reference evidence="8 9" key="2">
    <citation type="submission" date="2013-04" db="EMBL/GenBank/DDBJ databases">
        <authorList>
            <person name="Fiebig A."/>
            <person name="Pradella S."/>
            <person name="Wagner-Doebler I."/>
        </authorList>
    </citation>
    <scope>NUCLEOTIDE SEQUENCE [LARGE SCALE GENOMIC DNA]</scope>
    <source>
        <strain evidence="9">DSM 17067 / NCIMB 14079 / DFL-11</strain>
    </source>
</reference>
<evidence type="ECO:0000256" key="1">
    <source>
        <dbReference type="ARBA" id="ARBA00008857"/>
    </source>
</evidence>
<dbReference type="InterPro" id="IPR044068">
    <property type="entry name" value="CB"/>
</dbReference>
<feature type="domain" description="Core-binding (CB)" evidence="7">
    <location>
        <begin position="109"/>
        <end position="190"/>
    </location>
</feature>
<dbReference type="Proteomes" id="UP000004703">
    <property type="component" value="Chromosome"/>
</dbReference>
<dbReference type="PROSITE" id="PS51900">
    <property type="entry name" value="CB"/>
    <property type="match status" value="1"/>
</dbReference>